<evidence type="ECO:0000256" key="2">
    <source>
        <dbReference type="ARBA" id="ARBA00022448"/>
    </source>
</evidence>
<keyword evidence="3" id="KW-0547">Nucleotide-binding</keyword>
<dbReference type="GO" id="GO:0005524">
    <property type="term" value="F:ATP binding"/>
    <property type="evidence" value="ECO:0007669"/>
    <property type="project" value="UniProtKB-KW"/>
</dbReference>
<keyword evidence="2" id="KW-0813">Transport</keyword>
<evidence type="ECO:0000256" key="4">
    <source>
        <dbReference type="ARBA" id="ARBA00022840"/>
    </source>
</evidence>
<dbReference type="OrthoDB" id="7336028at2"/>
<dbReference type="InterPro" id="IPR003439">
    <property type="entry name" value="ABC_transporter-like_ATP-bd"/>
</dbReference>
<dbReference type="Proteomes" id="UP000282957">
    <property type="component" value="Unassembled WGS sequence"/>
</dbReference>
<keyword evidence="4 6" id="KW-0067">ATP-binding</keyword>
<evidence type="ECO:0000256" key="1">
    <source>
        <dbReference type="ARBA" id="ARBA00005417"/>
    </source>
</evidence>
<evidence type="ECO:0000313" key="7">
    <source>
        <dbReference type="Proteomes" id="UP000282957"/>
    </source>
</evidence>
<dbReference type="InterPro" id="IPR027417">
    <property type="entry name" value="P-loop_NTPase"/>
</dbReference>
<dbReference type="PROSITE" id="PS00211">
    <property type="entry name" value="ABC_TRANSPORTER_1"/>
    <property type="match status" value="1"/>
</dbReference>
<feature type="domain" description="ABC transporter" evidence="5">
    <location>
        <begin position="14"/>
        <end position="243"/>
    </location>
</feature>
<reference evidence="6 7" key="1">
    <citation type="submission" date="2019-01" db="EMBL/GenBank/DDBJ databases">
        <authorList>
            <person name="Chen W.-M."/>
        </authorList>
    </citation>
    <scope>NUCLEOTIDE SEQUENCE [LARGE SCALE GENOMIC DNA]</scope>
    <source>
        <strain evidence="6 7">CCP-6</strain>
    </source>
</reference>
<comment type="similarity">
    <text evidence="1">Belongs to the ABC transporter superfamily.</text>
</comment>
<dbReference type="Gene3D" id="3.40.50.300">
    <property type="entry name" value="P-loop containing nucleotide triphosphate hydrolases"/>
    <property type="match status" value="1"/>
</dbReference>
<protein>
    <submittedName>
        <fullName evidence="6">ABC transporter ATP-binding protein</fullName>
    </submittedName>
</protein>
<dbReference type="InterPro" id="IPR050166">
    <property type="entry name" value="ABC_transporter_ATP-bind"/>
</dbReference>
<evidence type="ECO:0000313" key="6">
    <source>
        <dbReference type="EMBL" id="RVT97131.1"/>
    </source>
</evidence>
<evidence type="ECO:0000259" key="5">
    <source>
        <dbReference type="PROSITE" id="PS50893"/>
    </source>
</evidence>
<dbReference type="Pfam" id="PF00005">
    <property type="entry name" value="ABC_tran"/>
    <property type="match status" value="1"/>
</dbReference>
<dbReference type="CDD" id="cd03293">
    <property type="entry name" value="ABC_NrtD_SsuB_transporters"/>
    <property type="match status" value="1"/>
</dbReference>
<proteinExistence type="inferred from homology"/>
<dbReference type="SUPFAM" id="SSF52540">
    <property type="entry name" value="P-loop containing nucleoside triphosphate hydrolases"/>
    <property type="match status" value="1"/>
</dbReference>
<dbReference type="GO" id="GO:0016887">
    <property type="term" value="F:ATP hydrolysis activity"/>
    <property type="evidence" value="ECO:0007669"/>
    <property type="project" value="InterPro"/>
</dbReference>
<organism evidence="6 7">
    <name type="scientific">Rhodovarius crocodyli</name>
    <dbReference type="NCBI Taxonomy" id="1979269"/>
    <lineage>
        <taxon>Bacteria</taxon>
        <taxon>Pseudomonadati</taxon>
        <taxon>Pseudomonadota</taxon>
        <taxon>Alphaproteobacteria</taxon>
        <taxon>Acetobacterales</taxon>
        <taxon>Roseomonadaceae</taxon>
        <taxon>Rhodovarius</taxon>
    </lineage>
</organism>
<evidence type="ECO:0000256" key="3">
    <source>
        <dbReference type="ARBA" id="ARBA00022741"/>
    </source>
</evidence>
<dbReference type="PANTHER" id="PTHR42788">
    <property type="entry name" value="TAURINE IMPORT ATP-BINDING PROTEIN-RELATED"/>
    <property type="match status" value="1"/>
</dbReference>
<dbReference type="PANTHER" id="PTHR42788:SF13">
    <property type="entry name" value="ALIPHATIC SULFONATES IMPORT ATP-BINDING PROTEIN SSUB"/>
    <property type="match status" value="1"/>
</dbReference>
<dbReference type="PROSITE" id="PS50893">
    <property type="entry name" value="ABC_TRANSPORTER_2"/>
    <property type="match status" value="1"/>
</dbReference>
<name>A0A437MHM7_9PROT</name>
<keyword evidence="7" id="KW-1185">Reference proteome</keyword>
<dbReference type="InterPro" id="IPR017871">
    <property type="entry name" value="ABC_transporter-like_CS"/>
</dbReference>
<comment type="caution">
    <text evidence="6">The sequence shown here is derived from an EMBL/GenBank/DDBJ whole genome shotgun (WGS) entry which is preliminary data.</text>
</comment>
<gene>
    <name evidence="6" type="ORF">EOD42_10120</name>
</gene>
<dbReference type="EMBL" id="SACL01000003">
    <property type="protein sequence ID" value="RVT97131.1"/>
    <property type="molecule type" value="Genomic_DNA"/>
</dbReference>
<accession>A0A437MHM7</accession>
<dbReference type="SMART" id="SM00382">
    <property type="entry name" value="AAA"/>
    <property type="match status" value="1"/>
</dbReference>
<dbReference type="AlphaFoldDB" id="A0A437MHM7"/>
<dbReference type="InterPro" id="IPR003593">
    <property type="entry name" value="AAA+_ATPase"/>
</dbReference>
<sequence length="267" mass="29165">MRRDGAQPPPQLSIRGLGVVYRGRKGDVRALGGVDLTIREGEFVAVLGPSGCGKSTLLRIVSGLIAPSEGEVMLDGVPVRGPQPSVGIVFQQPTLLPWKTVIDNVLVPIRAQGKPTGPMRDRALELLRLAGLEAFSESYPHELSGGMQQRVGIVRGLIHDPKLLLMDEPFSALDAMTRERMAGELQAIWMETRKAVLFITHSIQEAVMLADRIVVLSDRPGRVVEVLEVDLPRPRLADVVASPRFAEITAHLRAFFQVDGPLRGARR</sequence>